<gene>
    <name evidence="10" type="primary">glpX</name>
    <name evidence="10" type="ORF">HKD42_12060</name>
</gene>
<feature type="binding site" evidence="9">
    <location>
        <begin position="200"/>
        <end position="202"/>
    </location>
    <ligand>
        <name>substrate</name>
    </ligand>
</feature>
<feature type="binding site" evidence="8">
    <location>
        <position position="68"/>
    </location>
    <ligand>
        <name>Mn(2+)</name>
        <dbReference type="ChEBI" id="CHEBI:29035"/>
        <label>1</label>
    </ligand>
</feature>
<dbReference type="PANTHER" id="PTHR30447">
    <property type="entry name" value="FRUCTOSE-1,6-BISPHOSPHATASE CLASS 2"/>
    <property type="match status" value="1"/>
</dbReference>
<evidence type="ECO:0000313" key="11">
    <source>
        <dbReference type="Proteomes" id="UP000561181"/>
    </source>
</evidence>
<dbReference type="SUPFAM" id="SSF56655">
    <property type="entry name" value="Carbohydrate phosphatase"/>
    <property type="match status" value="1"/>
</dbReference>
<dbReference type="GO" id="GO:0006071">
    <property type="term" value="P:glycerol metabolic process"/>
    <property type="evidence" value="ECO:0007669"/>
    <property type="project" value="InterPro"/>
</dbReference>
<evidence type="ECO:0000256" key="6">
    <source>
        <dbReference type="ARBA" id="ARBA00023277"/>
    </source>
</evidence>
<feature type="binding site" evidence="9">
    <location>
        <begin position="101"/>
        <end position="103"/>
    </location>
    <ligand>
        <name>substrate</name>
    </ligand>
</feature>
<feature type="binding site" evidence="8">
    <location>
        <position position="101"/>
    </location>
    <ligand>
        <name>Mn(2+)</name>
        <dbReference type="ChEBI" id="CHEBI:29035"/>
        <label>2</label>
    </ligand>
</feature>
<sequence length="327" mass="34358">MNDTKVSPSQTLDRVLVLEMVRVTEAAAIAASSEIGRGDEKAADAAAVEAMRGAFDELYMDGTVVIGEGERDEAPMLYIGEKVGGAPGKGPKIDIALDPLEGTTITAKAGPNALAVLAAAEEGCLLNAPDTYMDKLAVGPGYPEGVISLEKSVTENVTAVAEAKGVKPSDIIVCVLDRPRHSDIINELREIGCGIQLIPDGDVAGVIATTDEDTTIDIYMGQGGAPEGVLAAAALRCVGGQFNGRLVFRNDDEKARARKWGIEDLDRIYKLEDLASGDCIFAATGVTSGSLLDGVKRRRGGVMTTESVVMRASSGTVRWIKGEHRID</sequence>
<feature type="binding site" evidence="9">
    <location>
        <position position="224"/>
    </location>
    <ligand>
        <name>substrate</name>
    </ligand>
</feature>
<evidence type="ECO:0000313" key="10">
    <source>
        <dbReference type="EMBL" id="NMW32796.1"/>
    </source>
</evidence>
<evidence type="ECO:0000256" key="5">
    <source>
        <dbReference type="ARBA" id="ARBA00023211"/>
    </source>
</evidence>
<keyword evidence="3 8" id="KW-0479">Metal-binding</keyword>
<dbReference type="InterPro" id="IPR004464">
    <property type="entry name" value="FBPase_class-2/SBPase"/>
</dbReference>
<evidence type="ECO:0000256" key="1">
    <source>
        <dbReference type="ARBA" id="ARBA00001273"/>
    </source>
</evidence>
<keyword evidence="4 10" id="KW-0378">Hydrolase</keyword>
<dbReference type="PANTHER" id="PTHR30447:SF0">
    <property type="entry name" value="FRUCTOSE-1,6-BISPHOSPHATASE 1 CLASS 2-RELATED"/>
    <property type="match status" value="1"/>
</dbReference>
<reference evidence="10 11" key="1">
    <citation type="submission" date="2020-04" db="EMBL/GenBank/DDBJ databases">
        <authorList>
            <person name="Liu A."/>
        </authorList>
    </citation>
    <scope>NUCLEOTIDE SEQUENCE [LARGE SCALE GENOMIC DNA]</scope>
    <source>
        <strain evidence="10 11">RZ02</strain>
    </source>
</reference>
<dbReference type="Gene3D" id="3.40.190.90">
    <property type="match status" value="1"/>
</dbReference>
<name>A0A848QTL3_9SPHN</name>
<dbReference type="FunFam" id="3.40.190.90:FF:000001">
    <property type="entry name" value="Fructose-1,6-bisphosphatase"/>
    <property type="match status" value="1"/>
</dbReference>
<comment type="similarity">
    <text evidence="2 7">Belongs to the FBPase class 2 family.</text>
</comment>
<feature type="binding site" evidence="8">
    <location>
        <position position="44"/>
    </location>
    <ligand>
        <name>Mn(2+)</name>
        <dbReference type="ChEBI" id="CHEBI:29035"/>
        <label>1</label>
    </ligand>
</feature>
<comment type="caution">
    <text evidence="10">The sequence shown here is derived from an EMBL/GenBank/DDBJ whole genome shotgun (WGS) entry which is preliminary data.</text>
</comment>
<evidence type="ECO:0000256" key="3">
    <source>
        <dbReference type="ARBA" id="ARBA00022723"/>
    </source>
</evidence>
<dbReference type="EMBL" id="JABCRE010000003">
    <property type="protein sequence ID" value="NMW32796.1"/>
    <property type="molecule type" value="Genomic_DNA"/>
</dbReference>
<proteinExistence type="inferred from homology"/>
<keyword evidence="6 7" id="KW-0119">Carbohydrate metabolism</keyword>
<organism evidence="10 11">
    <name type="scientific">Pontixanthobacter rizhaonensis</name>
    <dbReference type="NCBI Taxonomy" id="2730337"/>
    <lineage>
        <taxon>Bacteria</taxon>
        <taxon>Pseudomonadati</taxon>
        <taxon>Pseudomonadota</taxon>
        <taxon>Alphaproteobacteria</taxon>
        <taxon>Sphingomonadales</taxon>
        <taxon>Erythrobacteraceae</taxon>
        <taxon>Pontixanthobacter</taxon>
    </lineage>
</organism>
<dbReference type="GO" id="GO:0030145">
    <property type="term" value="F:manganese ion binding"/>
    <property type="evidence" value="ECO:0007669"/>
    <property type="project" value="UniProtKB-ARBA"/>
</dbReference>
<dbReference type="AlphaFoldDB" id="A0A848QTL3"/>
<accession>A0A848QTL3</accession>
<feature type="binding site" evidence="9">
    <location>
        <begin position="178"/>
        <end position="180"/>
    </location>
    <ligand>
        <name>substrate</name>
    </ligand>
</feature>
<dbReference type="Pfam" id="PF03320">
    <property type="entry name" value="FBPase_glpX"/>
    <property type="match status" value="1"/>
</dbReference>
<dbReference type="PIRSF" id="PIRSF004532">
    <property type="entry name" value="GlpX"/>
    <property type="match status" value="1"/>
</dbReference>
<evidence type="ECO:0000256" key="8">
    <source>
        <dbReference type="PIRSR" id="PIRSR004532-1"/>
    </source>
</evidence>
<keyword evidence="5 8" id="KW-0464">Manganese</keyword>
<dbReference type="NCBIfam" id="TIGR00330">
    <property type="entry name" value="glpX"/>
    <property type="match status" value="1"/>
</dbReference>
<dbReference type="RefSeq" id="WP_170013666.1">
    <property type="nucleotide sequence ID" value="NZ_JABCRE010000003.1"/>
</dbReference>
<dbReference type="Proteomes" id="UP000561181">
    <property type="component" value="Unassembled WGS sequence"/>
</dbReference>
<dbReference type="GO" id="GO:0005829">
    <property type="term" value="C:cytosol"/>
    <property type="evidence" value="ECO:0007669"/>
    <property type="project" value="TreeGrafter"/>
</dbReference>
<dbReference type="GO" id="GO:0006094">
    <property type="term" value="P:gluconeogenesis"/>
    <property type="evidence" value="ECO:0007669"/>
    <property type="project" value="InterPro"/>
</dbReference>
<feature type="binding site" evidence="9">
    <location>
        <position position="132"/>
    </location>
    <ligand>
        <name>substrate</name>
    </ligand>
</feature>
<dbReference type="GO" id="GO:0030388">
    <property type="term" value="P:fructose 1,6-bisphosphate metabolic process"/>
    <property type="evidence" value="ECO:0007669"/>
    <property type="project" value="TreeGrafter"/>
</dbReference>
<evidence type="ECO:0000256" key="7">
    <source>
        <dbReference type="PIRNR" id="PIRNR004532"/>
    </source>
</evidence>
<comment type="catalytic activity">
    <reaction evidence="1">
        <text>beta-D-fructose 1,6-bisphosphate + H2O = beta-D-fructose 6-phosphate + phosphate</text>
        <dbReference type="Rhea" id="RHEA:11064"/>
        <dbReference type="ChEBI" id="CHEBI:15377"/>
        <dbReference type="ChEBI" id="CHEBI:32966"/>
        <dbReference type="ChEBI" id="CHEBI:43474"/>
        <dbReference type="ChEBI" id="CHEBI:57634"/>
        <dbReference type="EC" id="3.1.3.11"/>
    </reaction>
</comment>
<evidence type="ECO:0000256" key="2">
    <source>
        <dbReference type="ARBA" id="ARBA00008989"/>
    </source>
</evidence>
<feature type="binding site" evidence="8">
    <location>
        <position position="227"/>
    </location>
    <ligand>
        <name>Mn(2+)</name>
        <dbReference type="ChEBI" id="CHEBI:29035"/>
        <label>2</label>
    </ligand>
</feature>
<dbReference type="CDD" id="cd01516">
    <property type="entry name" value="FBPase_glpX"/>
    <property type="match status" value="1"/>
</dbReference>
<comment type="cofactor">
    <cofactor evidence="8">
        <name>Mn(2+)</name>
        <dbReference type="ChEBI" id="CHEBI:29035"/>
    </cofactor>
</comment>
<evidence type="ECO:0000256" key="9">
    <source>
        <dbReference type="PIRSR" id="PIRSR004532-2"/>
    </source>
</evidence>
<evidence type="ECO:0000256" key="4">
    <source>
        <dbReference type="ARBA" id="ARBA00022801"/>
    </source>
</evidence>
<dbReference type="GO" id="GO:0042132">
    <property type="term" value="F:fructose 1,6-bisphosphate 1-phosphatase activity"/>
    <property type="evidence" value="ECO:0007669"/>
    <property type="project" value="UniProtKB-EC"/>
</dbReference>
<keyword evidence="11" id="KW-1185">Reference proteome</keyword>
<protein>
    <recommendedName>
        <fullName evidence="7">Fructose-1,6-bisphosphatase</fullName>
    </recommendedName>
</protein>
<dbReference type="Gene3D" id="3.30.540.10">
    <property type="entry name" value="Fructose-1,6-Bisphosphatase, subunit A, domain 1"/>
    <property type="match status" value="1"/>
</dbReference>
<feature type="binding site" evidence="8">
    <location>
        <position position="98"/>
    </location>
    <ligand>
        <name>Mn(2+)</name>
        <dbReference type="ChEBI" id="CHEBI:29035"/>
        <label>2</label>
    </ligand>
</feature>